<reference evidence="4" key="2">
    <citation type="submission" date="2025-08" db="UniProtKB">
        <authorList>
            <consortium name="RefSeq"/>
        </authorList>
    </citation>
    <scope>IDENTIFICATION</scope>
    <source>
        <tissue evidence="4">Leaf</tissue>
    </source>
</reference>
<dbReference type="PANTHER" id="PTHR35107:SF2">
    <property type="entry name" value="EXPRESSED PROTEIN"/>
    <property type="match status" value="1"/>
</dbReference>
<keyword evidence="3" id="KW-1185">Reference proteome</keyword>
<keyword evidence="2" id="KW-0732">Signal</keyword>
<feature type="signal peptide" evidence="2">
    <location>
        <begin position="1"/>
        <end position="23"/>
    </location>
</feature>
<evidence type="ECO:0000256" key="1">
    <source>
        <dbReference type="SAM" id="Phobius"/>
    </source>
</evidence>
<organism evidence="3 4">
    <name type="scientific">Spinacia oleracea</name>
    <name type="common">Spinach</name>
    <dbReference type="NCBI Taxonomy" id="3562"/>
    <lineage>
        <taxon>Eukaryota</taxon>
        <taxon>Viridiplantae</taxon>
        <taxon>Streptophyta</taxon>
        <taxon>Embryophyta</taxon>
        <taxon>Tracheophyta</taxon>
        <taxon>Spermatophyta</taxon>
        <taxon>Magnoliopsida</taxon>
        <taxon>eudicotyledons</taxon>
        <taxon>Gunneridae</taxon>
        <taxon>Pentapetalae</taxon>
        <taxon>Caryophyllales</taxon>
        <taxon>Chenopodiaceae</taxon>
        <taxon>Chenopodioideae</taxon>
        <taxon>Anserineae</taxon>
        <taxon>Spinacia</taxon>
    </lineage>
</organism>
<dbReference type="RefSeq" id="XP_021854180.1">
    <property type="nucleotide sequence ID" value="XM_021998488.2"/>
</dbReference>
<name>A0A9R0ITD9_SPIOL</name>
<keyword evidence="1" id="KW-0812">Transmembrane</keyword>
<dbReference type="PANTHER" id="PTHR35107">
    <property type="entry name" value="EXPRESSED PROTEIN"/>
    <property type="match status" value="1"/>
</dbReference>
<keyword evidence="1" id="KW-0472">Membrane</keyword>
<evidence type="ECO:0000313" key="3">
    <source>
        <dbReference type="Proteomes" id="UP000813463"/>
    </source>
</evidence>
<keyword evidence="1" id="KW-1133">Transmembrane helix</keyword>
<dbReference type="AlphaFoldDB" id="A0A9R0ITD9"/>
<dbReference type="KEGG" id="soe:110793599"/>
<sequence length="213" mass="23355">MASPTTYILSLLLIAVTISTVCARPGLPFHPCNTLIVSTYSFSVIPLNPNPNHNLLPHHHRPQFLVVSADLNPYHRYSRHGRFFPVMVDRLPVTDRTASFETPKERPEFLPLGFSSLRDRTKDILSVVASLLFGAACGALTAGTMYLVWSLFNHRSGSYRSLDGFSSDDDDNDDDDIFNPKKTGYVAIPASPVKAMDSIPAAIAVPVPAKESA</sequence>
<dbReference type="GeneID" id="110793599"/>
<feature type="transmembrane region" description="Helical" evidence="1">
    <location>
        <begin position="124"/>
        <end position="152"/>
    </location>
</feature>
<accession>A0A9R0ITD9</accession>
<evidence type="ECO:0000256" key="2">
    <source>
        <dbReference type="SAM" id="SignalP"/>
    </source>
</evidence>
<evidence type="ECO:0000313" key="4">
    <source>
        <dbReference type="RefSeq" id="XP_021854180.1"/>
    </source>
</evidence>
<gene>
    <name evidence="4" type="primary">LOC110793599</name>
</gene>
<protein>
    <submittedName>
        <fullName evidence="4">Uncharacterized protein</fullName>
    </submittedName>
</protein>
<proteinExistence type="predicted"/>
<dbReference type="OrthoDB" id="769005at2759"/>
<reference evidence="3" key="1">
    <citation type="journal article" date="2021" name="Nat. Commun.">
        <title>Genomic analyses provide insights into spinach domestication and the genetic basis of agronomic traits.</title>
        <authorList>
            <person name="Cai X."/>
            <person name="Sun X."/>
            <person name="Xu C."/>
            <person name="Sun H."/>
            <person name="Wang X."/>
            <person name="Ge C."/>
            <person name="Zhang Z."/>
            <person name="Wang Q."/>
            <person name="Fei Z."/>
            <person name="Jiao C."/>
            <person name="Wang Q."/>
        </authorList>
    </citation>
    <scope>NUCLEOTIDE SEQUENCE [LARGE SCALE GENOMIC DNA]</scope>
    <source>
        <strain evidence="3">cv. Varoflay</strain>
    </source>
</reference>
<feature type="chain" id="PRO_5040400992" evidence="2">
    <location>
        <begin position="24"/>
        <end position="213"/>
    </location>
</feature>
<dbReference type="Proteomes" id="UP000813463">
    <property type="component" value="Chromosome 4"/>
</dbReference>